<gene>
    <name evidence="2" type="ORF">GCM10022235_72670</name>
</gene>
<dbReference type="InterPro" id="IPR050789">
    <property type="entry name" value="Diverse_Enzym_Activities"/>
</dbReference>
<keyword evidence="3" id="KW-1185">Reference proteome</keyword>
<dbReference type="Gene3D" id="3.40.710.10">
    <property type="entry name" value="DD-peptidase/beta-lactamase superfamily"/>
    <property type="match status" value="1"/>
</dbReference>
<accession>A0ABP6YTJ2</accession>
<dbReference type="SUPFAM" id="SSF56601">
    <property type="entry name" value="beta-lactamase/transpeptidase-like"/>
    <property type="match status" value="1"/>
</dbReference>
<dbReference type="Pfam" id="PF00144">
    <property type="entry name" value="Beta-lactamase"/>
    <property type="match status" value="1"/>
</dbReference>
<name>A0ABP6YTJ2_9ACTN</name>
<evidence type="ECO:0000313" key="3">
    <source>
        <dbReference type="Proteomes" id="UP001501222"/>
    </source>
</evidence>
<dbReference type="EMBL" id="BAABAA010000015">
    <property type="protein sequence ID" value="GAA3590827.1"/>
    <property type="molecule type" value="Genomic_DNA"/>
</dbReference>
<dbReference type="GO" id="GO:0016787">
    <property type="term" value="F:hydrolase activity"/>
    <property type="evidence" value="ECO:0007669"/>
    <property type="project" value="UniProtKB-KW"/>
</dbReference>
<dbReference type="PANTHER" id="PTHR43283">
    <property type="entry name" value="BETA-LACTAMASE-RELATED"/>
    <property type="match status" value="1"/>
</dbReference>
<proteinExistence type="predicted"/>
<dbReference type="PANTHER" id="PTHR43283:SF3">
    <property type="entry name" value="BETA-LACTAMASE FAMILY PROTEIN (AFU_ORTHOLOGUE AFUA_5G07500)"/>
    <property type="match status" value="1"/>
</dbReference>
<comment type="caution">
    <text evidence="2">The sequence shown here is derived from an EMBL/GenBank/DDBJ whole genome shotgun (WGS) entry which is preliminary data.</text>
</comment>
<feature type="domain" description="Beta-lactamase-related" evidence="1">
    <location>
        <begin position="2"/>
        <end position="374"/>
    </location>
</feature>
<organism evidence="2 3">
    <name type="scientific">Kribbella ginsengisoli</name>
    <dbReference type="NCBI Taxonomy" id="363865"/>
    <lineage>
        <taxon>Bacteria</taxon>
        <taxon>Bacillati</taxon>
        <taxon>Actinomycetota</taxon>
        <taxon>Actinomycetes</taxon>
        <taxon>Propionibacteriales</taxon>
        <taxon>Kribbellaceae</taxon>
        <taxon>Kribbella</taxon>
    </lineage>
</organism>
<sequence>MDGFVASGALPGAVIGISSPSGEWIEAVGSSGPGGAPLPADAVVRISSMTKPLTAALTHQLAADGVLALNAPVTRWLPELAHRRVVRRLDGPADDTVPAEREATVEDLLTMRLGFGFAFEVDSCPVADLAVARGLGMGPPLPSAVQHTPDEWIAQFATLPLMEQPGRHWRYDLAYSVLGVLLARAEGKPLPALMAERLFQPLGMVDTGFSVPVRARERLIPCFTSGDDGLVVFDGTSDSDWLEPPVFPHAGGGLVSTAADYLRFGRLLLNGGSLPSDGSLPGEGDPLDGGSLLSAEAIDDLSRDHLGEEQRDGPSASIFLDGEGWGHGVQVRLDPALPRRYGWGGGLGTTWYNFPDHGVTAVLMTQHLPPLGEPILHFWKTLDELLGAA</sequence>
<dbReference type="InterPro" id="IPR012338">
    <property type="entry name" value="Beta-lactam/transpept-like"/>
</dbReference>
<dbReference type="InterPro" id="IPR001466">
    <property type="entry name" value="Beta-lactam-related"/>
</dbReference>
<reference evidence="3" key="1">
    <citation type="journal article" date="2019" name="Int. J. Syst. Evol. Microbiol.">
        <title>The Global Catalogue of Microorganisms (GCM) 10K type strain sequencing project: providing services to taxonomists for standard genome sequencing and annotation.</title>
        <authorList>
            <consortium name="The Broad Institute Genomics Platform"/>
            <consortium name="The Broad Institute Genome Sequencing Center for Infectious Disease"/>
            <person name="Wu L."/>
            <person name="Ma J."/>
        </authorList>
    </citation>
    <scope>NUCLEOTIDE SEQUENCE [LARGE SCALE GENOMIC DNA]</scope>
    <source>
        <strain evidence="3">JCM 16928</strain>
    </source>
</reference>
<evidence type="ECO:0000259" key="1">
    <source>
        <dbReference type="Pfam" id="PF00144"/>
    </source>
</evidence>
<dbReference type="Proteomes" id="UP001501222">
    <property type="component" value="Unassembled WGS sequence"/>
</dbReference>
<evidence type="ECO:0000313" key="2">
    <source>
        <dbReference type="EMBL" id="GAA3590827.1"/>
    </source>
</evidence>
<keyword evidence="2" id="KW-0378">Hydrolase</keyword>
<protein>
    <submittedName>
        <fullName evidence="2">Serine hydrolase</fullName>
    </submittedName>
</protein>